<dbReference type="InterPro" id="IPR009945">
    <property type="entry name" value="ATPase_inh_sub_z"/>
</dbReference>
<keyword evidence="2" id="KW-1185">Reference proteome</keyword>
<proteinExistence type="predicted"/>
<dbReference type="InterPro" id="IPR038293">
    <property type="entry name" value="ATPase_inh_sub_z_sf"/>
</dbReference>
<gene>
    <name evidence="1" type="ORF">G8E03_10315</name>
</gene>
<evidence type="ECO:0000313" key="1">
    <source>
        <dbReference type="EMBL" id="QIK41126.1"/>
    </source>
</evidence>
<dbReference type="RefSeq" id="WP_166191302.1">
    <property type="nucleotide sequence ID" value="NZ_CP049811.1"/>
</dbReference>
<dbReference type="EMBL" id="CP049811">
    <property type="protein sequence ID" value="QIK41126.1"/>
    <property type="molecule type" value="Genomic_DNA"/>
</dbReference>
<accession>A0A6G7VMM8</accession>
<sequence length="104" mass="11960">MTSFEERRATFEAKFAHDSEMKFKAEMRRNRLLAEWAGQKLGYDAERTATYVKEVIKADFTEAGDDDVYRKLHADLGDRVSEAELRARMVQADAEAKVQLLDEA</sequence>
<dbReference type="Pfam" id="PF07345">
    <property type="entry name" value="ATPaseInh_sub_z"/>
    <property type="match status" value="1"/>
</dbReference>
<evidence type="ECO:0000313" key="2">
    <source>
        <dbReference type="Proteomes" id="UP000500791"/>
    </source>
</evidence>
<dbReference type="PIRSF" id="PIRSF031780">
    <property type="entry name" value="UCP031780"/>
    <property type="match status" value="1"/>
</dbReference>
<reference evidence="1 2" key="1">
    <citation type="submission" date="2020-03" db="EMBL/GenBank/DDBJ databases">
        <title>Complete genome sequence of Monaibacterium sp. ALG8 with diverse plasmids.</title>
        <authorList>
            <person name="Sun C."/>
        </authorList>
    </citation>
    <scope>NUCLEOTIDE SEQUENCE [LARGE SCALE GENOMIC DNA]</scope>
    <source>
        <strain evidence="1 2">ALG8</strain>
    </source>
</reference>
<name>A0A6G7VMM8_9RHOB</name>
<dbReference type="Proteomes" id="UP000500791">
    <property type="component" value="Chromosome"/>
</dbReference>
<dbReference type="Gene3D" id="1.10.790.20">
    <property type="entry name" value="Domain of unknown function DUF1476"/>
    <property type="match status" value="1"/>
</dbReference>
<dbReference type="AlphaFoldDB" id="A0A6G7VMM8"/>
<dbReference type="KEGG" id="mon:G8E03_10315"/>
<organism evidence="1 2">
    <name type="scientific">Pontivivens nitratireducens</name>
    <dbReference type="NCBI Taxonomy" id="2758038"/>
    <lineage>
        <taxon>Bacteria</taxon>
        <taxon>Pseudomonadati</taxon>
        <taxon>Pseudomonadota</taxon>
        <taxon>Alphaproteobacteria</taxon>
        <taxon>Rhodobacterales</taxon>
        <taxon>Paracoccaceae</taxon>
        <taxon>Pontivivens</taxon>
    </lineage>
</organism>
<protein>
    <submittedName>
        <fullName evidence="1">DUF1476 domain-containing protein</fullName>
    </submittedName>
</protein>